<dbReference type="InterPro" id="IPR021864">
    <property type="entry name" value="DUF3475"/>
</dbReference>
<dbReference type="OMA" id="VGWYDER"/>
<dbReference type="Pfam" id="PF11961">
    <property type="entry name" value="DUF3475"/>
    <property type="match status" value="1"/>
</dbReference>
<keyword evidence="4" id="KW-1185">Reference proteome</keyword>
<evidence type="ECO:0000259" key="1">
    <source>
        <dbReference type="Pfam" id="PF05003"/>
    </source>
</evidence>
<dbReference type="GO" id="GO:0045927">
    <property type="term" value="P:positive regulation of growth"/>
    <property type="evidence" value="ECO:0007669"/>
    <property type="project" value="InterPro"/>
</dbReference>
<name>A0A0E0L3C9_ORYPU</name>
<dbReference type="InterPro" id="IPR007700">
    <property type="entry name" value="DUF668"/>
</dbReference>
<dbReference type="Proteomes" id="UP000026962">
    <property type="component" value="Chromosome 5"/>
</dbReference>
<dbReference type="EnsemblPlants" id="OPUNC05G16690.1">
    <property type="protein sequence ID" value="OPUNC05G16690.1"/>
    <property type="gene ID" value="OPUNC05G16690"/>
</dbReference>
<feature type="domain" description="DUF668" evidence="1">
    <location>
        <begin position="388"/>
        <end position="442"/>
    </location>
</feature>
<accession>A0A0E0L3C9</accession>
<dbReference type="Gramene" id="OPUNC05G16690.1">
    <property type="protein sequence ID" value="OPUNC05G16690.1"/>
    <property type="gene ID" value="OPUNC05G16690"/>
</dbReference>
<dbReference type="HOGENOM" id="CLU_020386_0_0_1"/>
<evidence type="ECO:0008006" key="5">
    <source>
        <dbReference type="Google" id="ProtNLM"/>
    </source>
</evidence>
<evidence type="ECO:0000313" key="4">
    <source>
        <dbReference type="Proteomes" id="UP000026962"/>
    </source>
</evidence>
<dbReference type="Pfam" id="PF05003">
    <property type="entry name" value="DUF668"/>
    <property type="match status" value="2"/>
</dbReference>
<dbReference type="AlphaFoldDB" id="A0A0E0L3C9"/>
<proteinExistence type="predicted"/>
<dbReference type="STRING" id="4537.A0A0E0L3C9"/>
<evidence type="ECO:0000313" key="3">
    <source>
        <dbReference type="EnsemblPlants" id="OPUNC05G16690.1"/>
    </source>
</evidence>
<feature type="domain" description="DUF668" evidence="1">
    <location>
        <begin position="301"/>
        <end position="385"/>
    </location>
</feature>
<dbReference type="PANTHER" id="PTHR31371">
    <property type="entry name" value="BNAC09G50660D PROTEIN"/>
    <property type="match status" value="1"/>
</dbReference>
<dbReference type="eggNOG" id="ENOG502QT5A">
    <property type="taxonomic scope" value="Eukaryota"/>
</dbReference>
<reference evidence="3" key="1">
    <citation type="submission" date="2015-04" db="UniProtKB">
        <authorList>
            <consortium name="EnsemblPlants"/>
        </authorList>
    </citation>
    <scope>IDENTIFICATION</scope>
</reference>
<dbReference type="PANTHER" id="PTHR31371:SF13">
    <property type="entry name" value="OS05G0457600 PROTEIN"/>
    <property type="match status" value="1"/>
</dbReference>
<organism evidence="3">
    <name type="scientific">Oryza punctata</name>
    <name type="common">Red rice</name>
    <dbReference type="NCBI Taxonomy" id="4537"/>
    <lineage>
        <taxon>Eukaryota</taxon>
        <taxon>Viridiplantae</taxon>
        <taxon>Streptophyta</taxon>
        <taxon>Embryophyta</taxon>
        <taxon>Tracheophyta</taxon>
        <taxon>Spermatophyta</taxon>
        <taxon>Magnoliopsida</taxon>
        <taxon>Liliopsida</taxon>
        <taxon>Poales</taxon>
        <taxon>Poaceae</taxon>
        <taxon>BOP clade</taxon>
        <taxon>Oryzoideae</taxon>
        <taxon>Oryzeae</taxon>
        <taxon>Oryzinae</taxon>
        <taxon>Oryza</taxon>
    </lineage>
</organism>
<reference evidence="3" key="2">
    <citation type="submission" date="2018-05" db="EMBL/GenBank/DDBJ databases">
        <title>OpunRS2 (Oryza punctata Reference Sequence Version 2).</title>
        <authorList>
            <person name="Zhang J."/>
            <person name="Kudrna D."/>
            <person name="Lee S."/>
            <person name="Talag J."/>
            <person name="Welchert J."/>
            <person name="Wing R.A."/>
        </authorList>
    </citation>
    <scope>NUCLEOTIDE SEQUENCE [LARGE SCALE GENOMIC DNA]</scope>
</reference>
<sequence>MVVTKMRWAANGGDDDDDDVRLPGAGRQSPSLGILAFEAASTMTKLLSLHRSLSEKEVARLRSNTMRAAGVEYLSSTDQAFLLRLACAEAVAALDAAAAAVARLGVRCGFDFAGPNANLNAEMEALDELEAAEQKLARRGWGRLSGPIPSPAAGAGEALGSDSLRLDSRAQRARVRRLKEESLWSQSYEKAVILMARAACAVFVRVCVVFGAHVAGLPPPVPPAEAVHTRFSKLLLHPMSAAAAVAQSRSLSGPIQRRDVPLRIEMSSNSCPIIRSHWQQPWLTSPPGVDWRKLLEPPPGTVGGAGLDLQYANVITTAERLLVETDQAEGRRHEEARAELYAMLPSKLRAAVRAKLRGWWRERAGGSGGGAPVVQLDAGLAEGWRSAALRAVMRAKLREWWRERDGGAAPVVELDAGLAEGWRSAAGRILAWLAPMARDTARWHAERSMDRQRRFEVGGGGGGARAWALQTLRWADAEKAEAAVVEVLVALSCVGWYDERRRVASLRF</sequence>
<protein>
    <recommendedName>
        <fullName evidence="5">DUF668 domain-containing protein</fullName>
    </recommendedName>
</protein>
<evidence type="ECO:0000259" key="2">
    <source>
        <dbReference type="Pfam" id="PF11961"/>
    </source>
</evidence>
<feature type="domain" description="DUF3475" evidence="2">
    <location>
        <begin position="34"/>
        <end position="89"/>
    </location>
</feature>